<protein>
    <submittedName>
        <fullName evidence="1">Uncharacterized protein</fullName>
    </submittedName>
</protein>
<proteinExistence type="predicted"/>
<organism evidence="1 2">
    <name type="scientific">Pararhodospirillum oryzae</name>
    <dbReference type="NCBI Taxonomy" id="478448"/>
    <lineage>
        <taxon>Bacteria</taxon>
        <taxon>Pseudomonadati</taxon>
        <taxon>Pseudomonadota</taxon>
        <taxon>Alphaproteobacteria</taxon>
        <taxon>Rhodospirillales</taxon>
        <taxon>Rhodospirillaceae</taxon>
        <taxon>Pararhodospirillum</taxon>
    </lineage>
</organism>
<keyword evidence="2" id="KW-1185">Reference proteome</keyword>
<accession>A0A512H4Z8</accession>
<reference evidence="1 2" key="1">
    <citation type="submission" date="2019-07" db="EMBL/GenBank/DDBJ databases">
        <title>Whole genome shotgun sequence of Rhodospirillum oryzae NBRC 107573.</title>
        <authorList>
            <person name="Hosoyama A."/>
            <person name="Uohara A."/>
            <person name="Ohji S."/>
            <person name="Ichikawa N."/>
        </authorList>
    </citation>
    <scope>NUCLEOTIDE SEQUENCE [LARGE SCALE GENOMIC DNA]</scope>
    <source>
        <strain evidence="1 2">NBRC 107573</strain>
    </source>
</reference>
<evidence type="ECO:0000313" key="2">
    <source>
        <dbReference type="Proteomes" id="UP000321567"/>
    </source>
</evidence>
<name>A0A512H4Z8_9PROT</name>
<evidence type="ECO:0000313" key="1">
    <source>
        <dbReference type="EMBL" id="GEO80542.1"/>
    </source>
</evidence>
<dbReference type="Proteomes" id="UP000321567">
    <property type="component" value="Unassembled WGS sequence"/>
</dbReference>
<dbReference type="OrthoDB" id="10000549at2"/>
<sequence>MHTPSSPFSPFPFRFFPRPRAAGLLLGGVLLLSACLDGPTIRIATHPLRDQETGSGPSCVARLVIENQGSQTLDAFQVSFGYYRDPEGKDQLASLEGSGLAPGASRTVEGPVAPAACWAVELMRDPVVSLCRRGSDDCRNAVTLKKAS</sequence>
<dbReference type="AlphaFoldDB" id="A0A512H4Z8"/>
<dbReference type="RefSeq" id="WP_147162596.1">
    <property type="nucleotide sequence ID" value="NZ_BJZO01000011.1"/>
</dbReference>
<comment type="caution">
    <text evidence="1">The sequence shown here is derived from an EMBL/GenBank/DDBJ whole genome shotgun (WGS) entry which is preliminary data.</text>
</comment>
<gene>
    <name evidence="1" type="ORF">ROR02_06730</name>
</gene>
<dbReference type="EMBL" id="BJZO01000011">
    <property type="protein sequence ID" value="GEO80542.1"/>
    <property type="molecule type" value="Genomic_DNA"/>
</dbReference>